<evidence type="ECO:0008006" key="12">
    <source>
        <dbReference type="Google" id="ProtNLM"/>
    </source>
</evidence>
<dbReference type="InterPro" id="IPR036770">
    <property type="entry name" value="Ankyrin_rpt-contain_sf"/>
</dbReference>
<dbReference type="InterPro" id="IPR027267">
    <property type="entry name" value="AH/BAR_dom_sf"/>
</dbReference>
<dbReference type="SMART" id="SM00248">
    <property type="entry name" value="ANK"/>
    <property type="match status" value="2"/>
</dbReference>
<dbReference type="SUPFAM" id="SSF57863">
    <property type="entry name" value="ArfGap/RecO-like zinc finger"/>
    <property type="match status" value="1"/>
</dbReference>
<dbReference type="SUPFAM" id="SSF103657">
    <property type="entry name" value="BAR/IMD domain-like"/>
    <property type="match status" value="1"/>
</dbReference>
<dbReference type="PROSITE" id="PS50297">
    <property type="entry name" value="ANK_REP_REGION"/>
    <property type="match status" value="2"/>
</dbReference>
<dbReference type="EMBL" id="KZ668858">
    <property type="protein sequence ID" value="PPR86772.1"/>
    <property type="molecule type" value="Genomic_DNA"/>
</dbReference>
<accession>A0A2P5W6R3</accession>
<dbReference type="PROSITE" id="PS50088">
    <property type="entry name" value="ANK_REPEAT"/>
    <property type="match status" value="2"/>
</dbReference>
<dbReference type="InterPro" id="IPR001164">
    <property type="entry name" value="ArfGAP_dom"/>
</dbReference>
<feature type="region of interest" description="Disordered" evidence="7">
    <location>
        <begin position="635"/>
        <end position="656"/>
    </location>
</feature>
<dbReference type="GO" id="GO:0005096">
    <property type="term" value="F:GTPase activator activity"/>
    <property type="evidence" value="ECO:0007669"/>
    <property type="project" value="InterPro"/>
</dbReference>
<feature type="repeat" description="ANK" evidence="4">
    <location>
        <begin position="662"/>
        <end position="694"/>
    </location>
</feature>
<feature type="domain" description="PH" evidence="8">
    <location>
        <begin position="214"/>
        <end position="377"/>
    </location>
</feature>
<feature type="compositionally biased region" description="Polar residues" evidence="7">
    <location>
        <begin position="394"/>
        <end position="406"/>
    </location>
</feature>
<keyword evidence="6" id="KW-0175">Coiled coil</keyword>
<evidence type="ECO:0000259" key="9">
    <source>
        <dbReference type="PROSITE" id="PS50115"/>
    </source>
</evidence>
<feature type="region of interest" description="Disordered" evidence="7">
    <location>
        <begin position="393"/>
        <end position="416"/>
    </location>
</feature>
<evidence type="ECO:0000259" key="8">
    <source>
        <dbReference type="PROSITE" id="PS50003"/>
    </source>
</evidence>
<dbReference type="Pfam" id="PF01412">
    <property type="entry name" value="ArfGap"/>
    <property type="match status" value="1"/>
</dbReference>
<evidence type="ECO:0000256" key="7">
    <source>
        <dbReference type="SAM" id="MobiDB-lite"/>
    </source>
</evidence>
<reference evidence="10 11" key="1">
    <citation type="submission" date="2015-01" db="EMBL/GenBank/DDBJ databases">
        <title>Genome of allotetraploid Gossypium barbadense reveals genomic plasticity and fiber elongation in cotton evolution.</title>
        <authorList>
            <person name="Chen X."/>
            <person name="Liu X."/>
            <person name="Zhao B."/>
            <person name="Zheng H."/>
            <person name="Hu Y."/>
            <person name="Lu G."/>
            <person name="Yang C."/>
            <person name="Chen J."/>
            <person name="Shan C."/>
            <person name="Zhang L."/>
            <person name="Zhou Y."/>
            <person name="Wang L."/>
            <person name="Guo W."/>
            <person name="Bai Y."/>
            <person name="Ruan J."/>
            <person name="Shangguan X."/>
            <person name="Mao Y."/>
            <person name="Jiang J."/>
            <person name="Zhu Y."/>
            <person name="Lei J."/>
            <person name="Kang H."/>
            <person name="Chen S."/>
            <person name="He X."/>
            <person name="Wang R."/>
            <person name="Wang Y."/>
            <person name="Chen J."/>
            <person name="Wang L."/>
            <person name="Yu S."/>
            <person name="Wang B."/>
            <person name="Wei J."/>
            <person name="Song S."/>
            <person name="Lu X."/>
            <person name="Gao Z."/>
            <person name="Gu W."/>
            <person name="Deng X."/>
            <person name="Ma D."/>
            <person name="Wang S."/>
            <person name="Liang W."/>
            <person name="Fang L."/>
            <person name="Cai C."/>
            <person name="Zhu X."/>
            <person name="Zhou B."/>
            <person name="Zhang Y."/>
            <person name="Chen Z."/>
            <person name="Xu S."/>
            <person name="Zhu R."/>
            <person name="Wang S."/>
            <person name="Zhang T."/>
            <person name="Zhao G."/>
        </authorList>
    </citation>
    <scope>NUCLEOTIDE SEQUENCE [LARGE SCALE GENOMIC DNA]</scope>
    <source>
        <strain evidence="11">cv. Xinhai21</strain>
        <tissue evidence="10">Leaf</tissue>
    </source>
</reference>
<dbReference type="PANTHER" id="PTHR23180:SF244">
    <property type="entry name" value="ADP-RIBOSYLATION FACTOR GTPASE-ACTIVATING PROTEIN AGD2"/>
    <property type="match status" value="1"/>
</dbReference>
<dbReference type="SUPFAM" id="SSF48403">
    <property type="entry name" value="Ankyrin repeat"/>
    <property type="match status" value="1"/>
</dbReference>
<evidence type="ECO:0000256" key="1">
    <source>
        <dbReference type="ARBA" id="ARBA00022723"/>
    </source>
</evidence>
<dbReference type="InterPro" id="IPR011993">
    <property type="entry name" value="PH-like_dom_sf"/>
</dbReference>
<dbReference type="InterPro" id="IPR038508">
    <property type="entry name" value="ArfGAP_dom_sf"/>
</dbReference>
<dbReference type="PRINTS" id="PR00405">
    <property type="entry name" value="REVINTRACTNG"/>
</dbReference>
<dbReference type="Gene3D" id="1.25.40.20">
    <property type="entry name" value="Ankyrin repeat-containing domain"/>
    <property type="match status" value="1"/>
</dbReference>
<dbReference type="OrthoDB" id="194358at2759"/>
<dbReference type="Pfam" id="PF16746">
    <property type="entry name" value="BAR_3"/>
    <property type="match status" value="1"/>
</dbReference>
<dbReference type="CDD" id="cd08204">
    <property type="entry name" value="ArfGap"/>
    <property type="match status" value="1"/>
</dbReference>
<dbReference type="GO" id="GO:0008270">
    <property type="term" value="F:zinc ion binding"/>
    <property type="evidence" value="ECO:0007669"/>
    <property type="project" value="UniProtKB-KW"/>
</dbReference>
<name>A0A2P5W6R3_GOSBA</name>
<dbReference type="InterPro" id="IPR002110">
    <property type="entry name" value="Ankyrin_rpt"/>
</dbReference>
<dbReference type="InterPro" id="IPR037278">
    <property type="entry name" value="ARFGAP/RecO"/>
</dbReference>
<dbReference type="PROSITE" id="PS50115">
    <property type="entry name" value="ARFGAP"/>
    <property type="match status" value="1"/>
</dbReference>
<evidence type="ECO:0000256" key="6">
    <source>
        <dbReference type="SAM" id="Coils"/>
    </source>
</evidence>
<dbReference type="Pfam" id="PF12796">
    <property type="entry name" value="Ank_2"/>
    <property type="match status" value="1"/>
</dbReference>
<organism evidence="10 11">
    <name type="scientific">Gossypium barbadense</name>
    <name type="common">Sea Island cotton</name>
    <name type="synonym">Hibiscus barbadensis</name>
    <dbReference type="NCBI Taxonomy" id="3634"/>
    <lineage>
        <taxon>Eukaryota</taxon>
        <taxon>Viridiplantae</taxon>
        <taxon>Streptophyta</taxon>
        <taxon>Embryophyta</taxon>
        <taxon>Tracheophyta</taxon>
        <taxon>Spermatophyta</taxon>
        <taxon>Magnoliopsida</taxon>
        <taxon>eudicotyledons</taxon>
        <taxon>Gunneridae</taxon>
        <taxon>Pentapetalae</taxon>
        <taxon>rosids</taxon>
        <taxon>malvids</taxon>
        <taxon>Malvales</taxon>
        <taxon>Malvaceae</taxon>
        <taxon>Malvoideae</taxon>
        <taxon>Gossypium</taxon>
    </lineage>
</organism>
<dbReference type="SUPFAM" id="SSF50729">
    <property type="entry name" value="PH domain-like"/>
    <property type="match status" value="1"/>
</dbReference>
<sequence length="754" mass="84761">MDILSSYLLHHFSRSFTPLPLRSSGVNFGTNQLFAKRLVARLLSSMFSSGFTDTSAAREKFVSLKKNTPGDVVAVLEEDLENSKSAFERTRFNLVNSLMNIEAKKKYEFLESISAIMDGHLRYFKLGYELLSQLEPFIHQVLTYAQQAKELANAEKNKLEKRIQEFRTQAEIDSLQASGNIEPSTSSGGIHVIGVNSDKNIEAIMQSFTNGEVQVIKQGYLLKRPSSLRGDWNRRFFVLDSQGTLYYYRNKGTEPMPDLPNCSSSLFIGNLHELALFYTLLLNTRLGSLHQYTGSAEHNSGVFSRFRANHNRSSSFNEETLGYHTIDLRISTIKMDAEDTDLRLCFRIISPLKTYTLQAENGADRMDWVNKITAVITSLFNYRIRQQHVENNDYSHSASSNARSPNSLPPLGTDRVSNRAKPVSAVLREISGNDVCAECNAPEPDWASLNLGILLCIECSGVHRNLGVHVSKVRSLTLDVKVWESSIVELFRSLGNAYCNSVWEGSLQKNERGSWLGFQSAGSLFLHTHLLLKILCVIPHVQDHFMLDSLPLIPSVAFMYTAEKQYVEKLLIVRDAVQSGVLPNSANIWQAVKADNLREVYRLIAISDTNIVNTTFDDVFTIELYHHVVDAQDSSLDSDKEERDPSSCPRIKDSNEPENCLQGCSILHLACQRGNPVMVELLLQFGADINMRDFHGRTPLHHCISEGNNRLAKHLLRRGARSTIKDWGGLSALERAMEKGAIADEELFILLSES</sequence>
<gene>
    <name evidence="10" type="ORF">GOBAR_AA33926</name>
</gene>
<evidence type="ECO:0000256" key="3">
    <source>
        <dbReference type="ARBA" id="ARBA00022833"/>
    </source>
</evidence>
<keyword evidence="1" id="KW-0479">Metal-binding</keyword>
<feature type="repeat" description="ANK" evidence="4">
    <location>
        <begin position="695"/>
        <end position="727"/>
    </location>
</feature>
<dbReference type="SMART" id="SM00105">
    <property type="entry name" value="ArfGap"/>
    <property type="match status" value="1"/>
</dbReference>
<dbReference type="SMART" id="SM00233">
    <property type="entry name" value="PH"/>
    <property type="match status" value="1"/>
</dbReference>
<protein>
    <recommendedName>
        <fullName evidence="12">ADP-ribosylation factor GTPase-activating protein AGD4-like</fullName>
    </recommendedName>
</protein>
<feature type="compositionally biased region" description="Basic and acidic residues" evidence="7">
    <location>
        <begin position="637"/>
        <end position="655"/>
    </location>
</feature>
<evidence type="ECO:0000256" key="4">
    <source>
        <dbReference type="PROSITE-ProRule" id="PRU00023"/>
    </source>
</evidence>
<evidence type="ECO:0000313" key="11">
    <source>
        <dbReference type="Proteomes" id="UP000239757"/>
    </source>
</evidence>
<dbReference type="Proteomes" id="UP000239757">
    <property type="component" value="Unassembled WGS sequence"/>
</dbReference>
<evidence type="ECO:0000256" key="5">
    <source>
        <dbReference type="PROSITE-ProRule" id="PRU00288"/>
    </source>
</evidence>
<dbReference type="PROSITE" id="PS50003">
    <property type="entry name" value="PH_DOMAIN"/>
    <property type="match status" value="1"/>
</dbReference>
<dbReference type="InterPro" id="IPR004148">
    <property type="entry name" value="BAR_dom"/>
</dbReference>
<feature type="domain" description="Arf-GAP" evidence="9">
    <location>
        <begin position="421"/>
        <end position="507"/>
    </location>
</feature>
<proteinExistence type="predicted"/>
<feature type="coiled-coil region" evidence="6">
    <location>
        <begin position="142"/>
        <end position="169"/>
    </location>
</feature>
<dbReference type="GO" id="GO:0005737">
    <property type="term" value="C:cytoplasm"/>
    <property type="evidence" value="ECO:0007669"/>
    <property type="project" value="InterPro"/>
</dbReference>
<dbReference type="InterPro" id="IPR001849">
    <property type="entry name" value="PH_domain"/>
</dbReference>
<dbReference type="PANTHER" id="PTHR23180">
    <property type="entry name" value="CENTAURIN/ARF"/>
    <property type="match status" value="1"/>
</dbReference>
<evidence type="ECO:0000313" key="10">
    <source>
        <dbReference type="EMBL" id="PPR86772.1"/>
    </source>
</evidence>
<dbReference type="AlphaFoldDB" id="A0A2P5W6R3"/>
<dbReference type="Gene3D" id="1.10.220.150">
    <property type="entry name" value="Arf GTPase activating protein"/>
    <property type="match status" value="1"/>
</dbReference>
<evidence type="ECO:0000256" key="2">
    <source>
        <dbReference type="ARBA" id="ARBA00022771"/>
    </source>
</evidence>
<dbReference type="Gene3D" id="2.30.29.30">
    <property type="entry name" value="Pleckstrin-homology domain (PH domain)/Phosphotyrosine-binding domain (PTB)"/>
    <property type="match status" value="2"/>
</dbReference>
<keyword evidence="4" id="KW-0040">ANK repeat</keyword>
<keyword evidence="3" id="KW-0862">Zinc</keyword>
<dbReference type="InterPro" id="IPR045258">
    <property type="entry name" value="ACAP1/2/3-like"/>
</dbReference>
<dbReference type="Gene3D" id="1.20.1270.60">
    <property type="entry name" value="Arfaptin homology (AH) domain/BAR domain"/>
    <property type="match status" value="1"/>
</dbReference>
<keyword evidence="2 5" id="KW-0863">Zinc-finger</keyword>